<dbReference type="AlphaFoldDB" id="A0A7J9N780"/>
<protein>
    <submittedName>
        <fullName evidence="1">Uncharacterized protein</fullName>
    </submittedName>
</protein>
<name>A0A7J9N780_GOSSC</name>
<evidence type="ECO:0000313" key="2">
    <source>
        <dbReference type="Proteomes" id="UP000593576"/>
    </source>
</evidence>
<organism evidence="1 2">
    <name type="scientific">Gossypium schwendimanii</name>
    <name type="common">Cotton</name>
    <dbReference type="NCBI Taxonomy" id="34291"/>
    <lineage>
        <taxon>Eukaryota</taxon>
        <taxon>Viridiplantae</taxon>
        <taxon>Streptophyta</taxon>
        <taxon>Embryophyta</taxon>
        <taxon>Tracheophyta</taxon>
        <taxon>Spermatophyta</taxon>
        <taxon>Magnoliopsida</taxon>
        <taxon>eudicotyledons</taxon>
        <taxon>Gunneridae</taxon>
        <taxon>Pentapetalae</taxon>
        <taxon>rosids</taxon>
        <taxon>malvids</taxon>
        <taxon>Malvales</taxon>
        <taxon>Malvaceae</taxon>
        <taxon>Malvoideae</taxon>
        <taxon>Gossypium</taxon>
    </lineage>
</organism>
<evidence type="ECO:0000313" key="1">
    <source>
        <dbReference type="EMBL" id="MBA0879090.1"/>
    </source>
</evidence>
<dbReference type="EMBL" id="JABFAF010274015">
    <property type="protein sequence ID" value="MBA0879090.1"/>
    <property type="molecule type" value="Genomic_DNA"/>
</dbReference>
<feature type="non-terminal residue" evidence="1">
    <location>
        <position position="34"/>
    </location>
</feature>
<accession>A0A7J9N780</accession>
<comment type="caution">
    <text evidence="1">The sequence shown here is derived from an EMBL/GenBank/DDBJ whole genome shotgun (WGS) entry which is preliminary data.</text>
</comment>
<keyword evidence="2" id="KW-1185">Reference proteome</keyword>
<sequence length="34" mass="3989">DSGLLSGYIRTYVFVIFSSPYSHREMYSPELNRC</sequence>
<proteinExistence type="predicted"/>
<reference evidence="1 2" key="1">
    <citation type="journal article" date="2019" name="Genome Biol. Evol.">
        <title>Insights into the evolution of the New World diploid cottons (Gossypium, subgenus Houzingenia) based on genome sequencing.</title>
        <authorList>
            <person name="Grover C.E."/>
            <person name="Arick M.A. 2nd"/>
            <person name="Thrash A."/>
            <person name="Conover J.L."/>
            <person name="Sanders W.S."/>
            <person name="Peterson D.G."/>
            <person name="Frelichowski J.E."/>
            <person name="Scheffler J.A."/>
            <person name="Scheffler B.E."/>
            <person name="Wendel J.F."/>
        </authorList>
    </citation>
    <scope>NUCLEOTIDE SEQUENCE [LARGE SCALE GENOMIC DNA]</scope>
    <source>
        <strain evidence="1">1</strain>
        <tissue evidence="1">Leaf</tissue>
    </source>
</reference>
<dbReference type="OrthoDB" id="10411834at2759"/>
<dbReference type="Proteomes" id="UP000593576">
    <property type="component" value="Unassembled WGS sequence"/>
</dbReference>
<gene>
    <name evidence="1" type="ORF">Goshw_011793</name>
</gene>